<dbReference type="AlphaFoldDB" id="A0A9J6H238"/>
<dbReference type="InterPro" id="IPR049342">
    <property type="entry name" value="TRAF1-6_MATH_dom"/>
</dbReference>
<dbReference type="GO" id="GO:0009898">
    <property type="term" value="C:cytoplasmic side of plasma membrane"/>
    <property type="evidence" value="ECO:0007669"/>
    <property type="project" value="TreeGrafter"/>
</dbReference>
<name>A0A9J6H238_HAELO</name>
<dbReference type="GO" id="GO:0005164">
    <property type="term" value="F:tumor necrosis factor receptor binding"/>
    <property type="evidence" value="ECO:0007669"/>
    <property type="project" value="TreeGrafter"/>
</dbReference>
<keyword evidence="4" id="KW-1185">Reference proteome</keyword>
<dbReference type="EMBL" id="JABSTR010000010">
    <property type="protein sequence ID" value="KAH9380772.1"/>
    <property type="molecule type" value="Genomic_DNA"/>
</dbReference>
<proteinExistence type="predicted"/>
<reference evidence="3 4" key="1">
    <citation type="journal article" date="2020" name="Cell">
        <title>Large-Scale Comparative Analyses of Tick Genomes Elucidate Their Genetic Diversity and Vector Capacities.</title>
        <authorList>
            <consortium name="Tick Genome and Microbiome Consortium (TIGMIC)"/>
            <person name="Jia N."/>
            <person name="Wang J."/>
            <person name="Shi W."/>
            <person name="Du L."/>
            <person name="Sun Y."/>
            <person name="Zhan W."/>
            <person name="Jiang J.F."/>
            <person name="Wang Q."/>
            <person name="Zhang B."/>
            <person name="Ji P."/>
            <person name="Bell-Sakyi L."/>
            <person name="Cui X.M."/>
            <person name="Yuan T.T."/>
            <person name="Jiang B.G."/>
            <person name="Yang W.F."/>
            <person name="Lam T.T."/>
            <person name="Chang Q.C."/>
            <person name="Ding S.J."/>
            <person name="Wang X.J."/>
            <person name="Zhu J.G."/>
            <person name="Ruan X.D."/>
            <person name="Zhao L."/>
            <person name="Wei J.T."/>
            <person name="Ye R.Z."/>
            <person name="Que T.C."/>
            <person name="Du C.H."/>
            <person name="Zhou Y.H."/>
            <person name="Cheng J.X."/>
            <person name="Dai P.F."/>
            <person name="Guo W.B."/>
            <person name="Han X.H."/>
            <person name="Huang E.J."/>
            <person name="Li L.F."/>
            <person name="Wei W."/>
            <person name="Gao Y.C."/>
            <person name="Liu J.Z."/>
            <person name="Shao H.Z."/>
            <person name="Wang X."/>
            <person name="Wang C.C."/>
            <person name="Yang T.C."/>
            <person name="Huo Q.B."/>
            <person name="Li W."/>
            <person name="Chen H.Y."/>
            <person name="Chen S.E."/>
            <person name="Zhou L.G."/>
            <person name="Ni X.B."/>
            <person name="Tian J.H."/>
            <person name="Sheng Y."/>
            <person name="Liu T."/>
            <person name="Pan Y.S."/>
            <person name="Xia L.Y."/>
            <person name="Li J."/>
            <person name="Zhao F."/>
            <person name="Cao W.C."/>
        </authorList>
    </citation>
    <scope>NUCLEOTIDE SEQUENCE [LARGE SCALE GENOMIC DNA]</scope>
    <source>
        <strain evidence="3">HaeL-2018</strain>
    </source>
</reference>
<feature type="compositionally biased region" description="Polar residues" evidence="1">
    <location>
        <begin position="213"/>
        <end position="226"/>
    </location>
</feature>
<dbReference type="PANTHER" id="PTHR10131:SF138">
    <property type="entry name" value="RE66324P"/>
    <property type="match status" value="1"/>
</dbReference>
<dbReference type="Proteomes" id="UP000821853">
    <property type="component" value="Chromosome 8"/>
</dbReference>
<protein>
    <recommendedName>
        <fullName evidence="2">TRAF1-6 MATH domain-containing protein</fullName>
    </recommendedName>
</protein>
<dbReference type="PANTHER" id="PTHR10131">
    <property type="entry name" value="TNF RECEPTOR ASSOCIATED FACTOR"/>
    <property type="match status" value="1"/>
</dbReference>
<organism evidence="3 4">
    <name type="scientific">Haemaphysalis longicornis</name>
    <name type="common">Bush tick</name>
    <dbReference type="NCBI Taxonomy" id="44386"/>
    <lineage>
        <taxon>Eukaryota</taxon>
        <taxon>Metazoa</taxon>
        <taxon>Ecdysozoa</taxon>
        <taxon>Arthropoda</taxon>
        <taxon>Chelicerata</taxon>
        <taxon>Arachnida</taxon>
        <taxon>Acari</taxon>
        <taxon>Parasitiformes</taxon>
        <taxon>Ixodida</taxon>
        <taxon>Ixodoidea</taxon>
        <taxon>Ixodidae</taxon>
        <taxon>Haemaphysalinae</taxon>
        <taxon>Haemaphysalis</taxon>
    </lineage>
</organism>
<dbReference type="GO" id="GO:0043122">
    <property type="term" value="P:regulation of canonical NF-kappaB signal transduction"/>
    <property type="evidence" value="ECO:0007669"/>
    <property type="project" value="TreeGrafter"/>
</dbReference>
<feature type="domain" description="TRAF1-6 MATH" evidence="2">
    <location>
        <begin position="406"/>
        <end position="511"/>
    </location>
</feature>
<evidence type="ECO:0000259" key="2">
    <source>
        <dbReference type="Pfam" id="PF21355"/>
    </source>
</evidence>
<dbReference type="Pfam" id="PF21355">
    <property type="entry name" value="TRAF-mep_MATH"/>
    <property type="match status" value="1"/>
</dbReference>
<dbReference type="InterPro" id="IPR008974">
    <property type="entry name" value="TRAF-like"/>
</dbReference>
<comment type="caution">
    <text evidence="3">The sequence shown here is derived from an EMBL/GenBank/DDBJ whole genome shotgun (WGS) entry which is preliminary data.</text>
</comment>
<gene>
    <name evidence="3" type="ORF">HPB48_008846</name>
</gene>
<accession>A0A9J6H238</accession>
<dbReference type="Gene3D" id="3.30.40.10">
    <property type="entry name" value="Zinc/RING finger domain, C3HC4 (zinc finger)"/>
    <property type="match status" value="1"/>
</dbReference>
<sequence length="517" mass="57082">MASPANHCYAYMLVGFGSDLDYRPTDFLEPFPVSRICGVCGVVPDEVALLPCCDVVCRTCYNRCAEDSGCALHSGARLEAGGDVYWRPLTLTDVAERKVRCWNAKNGCDVLLALRDVACHFSTECQFHNVICRRCYKNVLRADIVQHLRRGCGSRGLEEGRRLTPDGRSLDDAYASARSFVSNVDAVEEDASPTDSQTAECSGSPRDDDVSPRQKTSSAKEQTACGSGQAEAVVYEYPVQTSFDGTATEANKATHDRTHDDDASPRQEMSAANERVSYDRREGETVVMERLNVTIIDGLANGETPGTSGGPNDVPSSSLEDEQRNAAVVTTRPHLMAARNIEALEQLREQAFGGFEKCLEMCRDTVEVAWCAERSLNWVVTGWAQVKEKASVEGGAWYYSQPGYLRGYHLSSAIFVRRSSGGELKVHIGLVLRRGVIDEHLEWPFCRRVRLTFVHPEMRSKPRFLTLTPNSATAGGKPNEGAGMRFYSTGRYCFAGDLENEGYVRDDHLRVSFEVAS</sequence>
<dbReference type="SUPFAM" id="SSF49599">
    <property type="entry name" value="TRAF domain-like"/>
    <property type="match status" value="2"/>
</dbReference>
<evidence type="ECO:0000256" key="1">
    <source>
        <dbReference type="SAM" id="MobiDB-lite"/>
    </source>
</evidence>
<feature type="compositionally biased region" description="Basic and acidic residues" evidence="1">
    <location>
        <begin position="252"/>
        <end position="265"/>
    </location>
</feature>
<dbReference type="OrthoDB" id="1630758at2759"/>
<dbReference type="Gene3D" id="2.60.210.10">
    <property type="entry name" value="Apoptosis, Tumor Necrosis Factor Receptor Associated Protein 2, Chain A"/>
    <property type="match status" value="1"/>
</dbReference>
<evidence type="ECO:0000313" key="4">
    <source>
        <dbReference type="Proteomes" id="UP000821853"/>
    </source>
</evidence>
<feature type="region of interest" description="Disordered" evidence="1">
    <location>
        <begin position="298"/>
        <end position="323"/>
    </location>
</feature>
<feature type="region of interest" description="Disordered" evidence="1">
    <location>
        <begin position="250"/>
        <end position="280"/>
    </location>
</feature>
<dbReference type="VEuPathDB" id="VectorBase:HLOH_051719"/>
<evidence type="ECO:0000313" key="3">
    <source>
        <dbReference type="EMBL" id="KAH9380772.1"/>
    </source>
</evidence>
<dbReference type="InterPro" id="IPR013083">
    <property type="entry name" value="Znf_RING/FYVE/PHD"/>
</dbReference>
<feature type="region of interest" description="Disordered" evidence="1">
    <location>
        <begin position="185"/>
        <end position="228"/>
    </location>
</feature>